<evidence type="ECO:0000256" key="1">
    <source>
        <dbReference type="ARBA" id="ARBA00023015"/>
    </source>
</evidence>
<dbReference type="InterPro" id="IPR000792">
    <property type="entry name" value="Tscrpt_reg_LuxR_C"/>
</dbReference>
<dbReference type="SUPFAM" id="SSF46894">
    <property type="entry name" value="C-terminal effector domain of the bipartite response regulators"/>
    <property type="match status" value="1"/>
</dbReference>
<dbReference type="PROSITE" id="PS50043">
    <property type="entry name" value="HTH_LUXR_2"/>
    <property type="match status" value="1"/>
</dbReference>
<dbReference type="Pfam" id="PF00196">
    <property type="entry name" value="GerE"/>
    <property type="match status" value="1"/>
</dbReference>
<dbReference type="SMART" id="SM00421">
    <property type="entry name" value="HTH_LUXR"/>
    <property type="match status" value="1"/>
</dbReference>
<sequence>MELADYRDMFAVLDSVADAVAHEHFFELLRESLASRLGWADSMIVDIPAELGDFPRREIAMDHFHTNRSPRYLEEYLDRWYMRNPFKSASANLLLDRRSHVSLRDLRTGSTTDEWAFVEGYLHKHRIADVLNSRIVGSGGAALLCVYFNDESDLLERDHLLMAHLSRQLGPWLDRHFSCLPTAGVSPTLSGREKQIAQLVASGLSNAQIAQRLHITIDTVKKHLTHAMSKTGCANRTQLALLFIGAHI</sequence>
<evidence type="ECO:0000313" key="5">
    <source>
        <dbReference type="EMBL" id="SDL12811.1"/>
    </source>
</evidence>
<dbReference type="CDD" id="cd06170">
    <property type="entry name" value="LuxR_C_like"/>
    <property type="match status" value="1"/>
</dbReference>
<dbReference type="AlphaFoldDB" id="A0A1G9HIJ0"/>
<dbReference type="EMBL" id="FNDJ01000022">
    <property type="protein sequence ID" value="SDL12811.1"/>
    <property type="molecule type" value="Genomic_DNA"/>
</dbReference>
<dbReference type="STRING" id="633440.SAMN05421869_122122"/>
<keyword evidence="3" id="KW-0804">Transcription</keyword>
<dbReference type="Proteomes" id="UP000199202">
    <property type="component" value="Unassembled WGS sequence"/>
</dbReference>
<dbReference type="InterPro" id="IPR036388">
    <property type="entry name" value="WH-like_DNA-bd_sf"/>
</dbReference>
<evidence type="ECO:0000259" key="4">
    <source>
        <dbReference type="PROSITE" id="PS50043"/>
    </source>
</evidence>
<gene>
    <name evidence="5" type="ORF">SAMN05421869_122122</name>
</gene>
<evidence type="ECO:0000313" key="6">
    <source>
        <dbReference type="Proteomes" id="UP000199202"/>
    </source>
</evidence>
<accession>A0A1G9HIJ0</accession>
<name>A0A1G9HIJ0_9ACTN</name>
<dbReference type="PRINTS" id="PR00038">
    <property type="entry name" value="HTHLUXR"/>
</dbReference>
<dbReference type="InterPro" id="IPR016032">
    <property type="entry name" value="Sig_transdc_resp-reg_C-effctor"/>
</dbReference>
<evidence type="ECO:0000256" key="2">
    <source>
        <dbReference type="ARBA" id="ARBA00023125"/>
    </source>
</evidence>
<dbReference type="GO" id="GO:0003677">
    <property type="term" value="F:DNA binding"/>
    <property type="evidence" value="ECO:0007669"/>
    <property type="project" value="UniProtKB-KW"/>
</dbReference>
<keyword evidence="1" id="KW-0805">Transcription regulation</keyword>
<organism evidence="5 6">
    <name type="scientific">Nonomuraea jiangxiensis</name>
    <dbReference type="NCBI Taxonomy" id="633440"/>
    <lineage>
        <taxon>Bacteria</taxon>
        <taxon>Bacillati</taxon>
        <taxon>Actinomycetota</taxon>
        <taxon>Actinomycetes</taxon>
        <taxon>Streptosporangiales</taxon>
        <taxon>Streptosporangiaceae</taxon>
        <taxon>Nonomuraea</taxon>
    </lineage>
</organism>
<keyword evidence="6" id="KW-1185">Reference proteome</keyword>
<dbReference type="PANTHER" id="PTHR44688:SF16">
    <property type="entry name" value="DNA-BINDING TRANSCRIPTIONAL ACTIVATOR DEVR_DOSR"/>
    <property type="match status" value="1"/>
</dbReference>
<dbReference type="Gene3D" id="1.10.10.10">
    <property type="entry name" value="Winged helix-like DNA-binding domain superfamily/Winged helix DNA-binding domain"/>
    <property type="match status" value="1"/>
</dbReference>
<proteinExistence type="predicted"/>
<evidence type="ECO:0000256" key="3">
    <source>
        <dbReference type="ARBA" id="ARBA00023163"/>
    </source>
</evidence>
<keyword evidence="2" id="KW-0238">DNA-binding</keyword>
<dbReference type="PANTHER" id="PTHR44688">
    <property type="entry name" value="DNA-BINDING TRANSCRIPTIONAL ACTIVATOR DEVR_DOSR"/>
    <property type="match status" value="1"/>
</dbReference>
<dbReference type="PROSITE" id="PS00622">
    <property type="entry name" value="HTH_LUXR_1"/>
    <property type="match status" value="1"/>
</dbReference>
<protein>
    <submittedName>
        <fullName evidence="5">Regulatory protein, luxR family</fullName>
    </submittedName>
</protein>
<dbReference type="GO" id="GO:0006355">
    <property type="term" value="P:regulation of DNA-templated transcription"/>
    <property type="evidence" value="ECO:0007669"/>
    <property type="project" value="InterPro"/>
</dbReference>
<feature type="domain" description="HTH luxR-type" evidence="4">
    <location>
        <begin position="182"/>
        <end position="247"/>
    </location>
</feature>
<reference evidence="5 6" key="1">
    <citation type="submission" date="2016-10" db="EMBL/GenBank/DDBJ databases">
        <authorList>
            <person name="de Groot N.N."/>
        </authorList>
    </citation>
    <scope>NUCLEOTIDE SEQUENCE [LARGE SCALE GENOMIC DNA]</scope>
    <source>
        <strain evidence="5 6">CGMCC 4.6533</strain>
    </source>
</reference>